<dbReference type="Pfam" id="PF13568">
    <property type="entry name" value="OMP_b-brl_2"/>
    <property type="match status" value="1"/>
</dbReference>
<dbReference type="InterPro" id="IPR011250">
    <property type="entry name" value="OMP/PagP_B-barrel"/>
</dbReference>
<reference evidence="2 3" key="1">
    <citation type="submission" date="2018-03" db="EMBL/GenBank/DDBJ databases">
        <title>Genomic Encyclopedia of Archaeal and Bacterial Type Strains, Phase II (KMG-II): from individual species to whole genera.</title>
        <authorList>
            <person name="Goeker M."/>
        </authorList>
    </citation>
    <scope>NUCLEOTIDE SEQUENCE [LARGE SCALE GENOMIC DNA]</scope>
    <source>
        <strain evidence="2 3">DSM 28354</strain>
    </source>
</reference>
<dbReference type="RefSeq" id="WP_106136323.1">
    <property type="nucleotide sequence ID" value="NZ_PVTE01000002.1"/>
</dbReference>
<sequence>MNYMKTARVGVTLILLGIGLSVATAQQRFSAGPRVGANLSRFVGDADGYTYRPGITAGAFLMYSSLNHFGISVDALYSQMGAKYSAVENIFGSQRQVEFKQRVSYLEVPVALRYFLTTSGNFRPNLFFGPSVGFLLKGERSPQQVAGVQLPALTNTDAFRKVDLGLMAGFQLNFPGLGARQRFLIDGRYRYGLSDITIDRNADVHNSTFTLTLGYGFGVGPEYRSRYQR</sequence>
<dbReference type="InterPro" id="IPR025665">
    <property type="entry name" value="Beta-barrel_OMP_2"/>
</dbReference>
<dbReference type="AlphaFoldDB" id="A0A2T0TID3"/>
<evidence type="ECO:0000313" key="2">
    <source>
        <dbReference type="EMBL" id="PRY45467.1"/>
    </source>
</evidence>
<proteinExistence type="predicted"/>
<dbReference type="Proteomes" id="UP000238375">
    <property type="component" value="Unassembled WGS sequence"/>
</dbReference>
<gene>
    <name evidence="2" type="ORF">CLV58_102216</name>
</gene>
<comment type="caution">
    <text evidence="2">The sequence shown here is derived from an EMBL/GenBank/DDBJ whole genome shotgun (WGS) entry which is preliminary data.</text>
</comment>
<evidence type="ECO:0000313" key="3">
    <source>
        <dbReference type="Proteomes" id="UP000238375"/>
    </source>
</evidence>
<protein>
    <submittedName>
        <fullName evidence="2">Outer membrane protein with beta-barrel domain</fullName>
    </submittedName>
</protein>
<keyword evidence="3" id="KW-1185">Reference proteome</keyword>
<feature type="domain" description="Outer membrane protein beta-barrel" evidence="1">
    <location>
        <begin position="25"/>
        <end position="196"/>
    </location>
</feature>
<dbReference type="EMBL" id="PVTE01000002">
    <property type="protein sequence ID" value="PRY45467.1"/>
    <property type="molecule type" value="Genomic_DNA"/>
</dbReference>
<evidence type="ECO:0000259" key="1">
    <source>
        <dbReference type="Pfam" id="PF13568"/>
    </source>
</evidence>
<accession>A0A2T0TID3</accession>
<dbReference type="OrthoDB" id="1121752at2"/>
<name>A0A2T0TID3_9BACT</name>
<dbReference type="SUPFAM" id="SSF56925">
    <property type="entry name" value="OMPA-like"/>
    <property type="match status" value="1"/>
</dbReference>
<organism evidence="2 3">
    <name type="scientific">Spirosoma oryzae</name>
    <dbReference type="NCBI Taxonomy" id="1469603"/>
    <lineage>
        <taxon>Bacteria</taxon>
        <taxon>Pseudomonadati</taxon>
        <taxon>Bacteroidota</taxon>
        <taxon>Cytophagia</taxon>
        <taxon>Cytophagales</taxon>
        <taxon>Cytophagaceae</taxon>
        <taxon>Spirosoma</taxon>
    </lineage>
</organism>